<evidence type="ECO:0000313" key="3">
    <source>
        <dbReference type="Proteomes" id="UP001303473"/>
    </source>
</evidence>
<keyword evidence="3" id="KW-1185">Reference proteome</keyword>
<proteinExistence type="predicted"/>
<comment type="caution">
    <text evidence="2">The sequence shown here is derived from an EMBL/GenBank/DDBJ whole genome shotgun (WGS) entry which is preliminary data.</text>
</comment>
<accession>A0AAN6NHR4</accession>
<evidence type="ECO:0000313" key="2">
    <source>
        <dbReference type="EMBL" id="KAK3946045.1"/>
    </source>
</evidence>
<reference evidence="3" key="1">
    <citation type="journal article" date="2023" name="Mol. Phylogenet. Evol.">
        <title>Genome-scale phylogeny and comparative genomics of the fungal order Sordariales.</title>
        <authorList>
            <person name="Hensen N."/>
            <person name="Bonometti L."/>
            <person name="Westerberg I."/>
            <person name="Brannstrom I.O."/>
            <person name="Guillou S."/>
            <person name="Cros-Aarteil S."/>
            <person name="Calhoun S."/>
            <person name="Haridas S."/>
            <person name="Kuo A."/>
            <person name="Mondo S."/>
            <person name="Pangilinan J."/>
            <person name="Riley R."/>
            <person name="LaButti K."/>
            <person name="Andreopoulos B."/>
            <person name="Lipzen A."/>
            <person name="Chen C."/>
            <person name="Yan M."/>
            <person name="Daum C."/>
            <person name="Ng V."/>
            <person name="Clum A."/>
            <person name="Steindorff A."/>
            <person name="Ohm R.A."/>
            <person name="Martin F."/>
            <person name="Silar P."/>
            <person name="Natvig D.O."/>
            <person name="Lalanne C."/>
            <person name="Gautier V."/>
            <person name="Ament-Velasquez S.L."/>
            <person name="Kruys A."/>
            <person name="Hutchinson M.I."/>
            <person name="Powell A.J."/>
            <person name="Barry K."/>
            <person name="Miller A.N."/>
            <person name="Grigoriev I.V."/>
            <person name="Debuchy R."/>
            <person name="Gladieux P."/>
            <person name="Hiltunen Thoren M."/>
            <person name="Johannesson H."/>
        </authorList>
    </citation>
    <scope>NUCLEOTIDE SEQUENCE [LARGE SCALE GENOMIC DNA]</scope>
    <source>
        <strain evidence="3">CBS 340.73</strain>
    </source>
</reference>
<dbReference type="Gene3D" id="1.20.140.150">
    <property type="match status" value="1"/>
</dbReference>
<feature type="transmembrane region" description="Helical" evidence="1">
    <location>
        <begin position="137"/>
        <end position="162"/>
    </location>
</feature>
<dbReference type="EMBL" id="MU853753">
    <property type="protein sequence ID" value="KAK3946045.1"/>
    <property type="molecule type" value="Genomic_DNA"/>
</dbReference>
<dbReference type="Proteomes" id="UP001303473">
    <property type="component" value="Unassembled WGS sequence"/>
</dbReference>
<feature type="transmembrane region" description="Helical" evidence="1">
    <location>
        <begin position="178"/>
        <end position="203"/>
    </location>
</feature>
<keyword evidence="1" id="KW-0812">Transmembrane</keyword>
<keyword evidence="1" id="KW-0472">Membrane</keyword>
<sequence>MTRTLVYSAALVAFIAATALTISSISSPNWISYSVSTGTSIIRDRYGLHLHCTTTTPLTPPTTSDSDGSLRSPYPGMPGCVHFPDENQCKGAEKQFCTKWRTTGFLMSFATVAELVTVVGFLVIMSGGRVKREQGGWRILGGLMGVTAGIQFFALSIVAYVFDHDDLFNVPGFRLDSSWYLCMGSAVIGILCAIGLAISAFVLPPEGGYEFLLDVDREREREALVRREGEGDEIGGQHQGV</sequence>
<protein>
    <submittedName>
        <fullName evidence="2">Uncharacterized protein</fullName>
    </submittedName>
</protein>
<keyword evidence="1" id="KW-1133">Transmembrane helix</keyword>
<organism evidence="2 3">
    <name type="scientific">Diplogelasinospora grovesii</name>
    <dbReference type="NCBI Taxonomy" id="303347"/>
    <lineage>
        <taxon>Eukaryota</taxon>
        <taxon>Fungi</taxon>
        <taxon>Dikarya</taxon>
        <taxon>Ascomycota</taxon>
        <taxon>Pezizomycotina</taxon>
        <taxon>Sordariomycetes</taxon>
        <taxon>Sordariomycetidae</taxon>
        <taxon>Sordariales</taxon>
        <taxon>Diplogelasinosporaceae</taxon>
        <taxon>Diplogelasinospora</taxon>
    </lineage>
</organism>
<dbReference type="AlphaFoldDB" id="A0AAN6NHR4"/>
<gene>
    <name evidence="2" type="ORF">QBC46DRAFT_277007</name>
</gene>
<name>A0AAN6NHR4_9PEZI</name>
<feature type="transmembrane region" description="Helical" evidence="1">
    <location>
        <begin position="105"/>
        <end position="125"/>
    </location>
</feature>
<evidence type="ECO:0000256" key="1">
    <source>
        <dbReference type="SAM" id="Phobius"/>
    </source>
</evidence>